<accession>A0ACB7NY58</accession>
<keyword evidence="2" id="KW-1185">Reference proteome</keyword>
<dbReference type="EMBL" id="JAGIZQ010000006">
    <property type="protein sequence ID" value="KAH6622543.1"/>
    <property type="molecule type" value="Genomic_DNA"/>
</dbReference>
<reference evidence="1 2" key="1">
    <citation type="journal article" date="2021" name="Nat. Commun.">
        <title>Genetic determinants of endophytism in the Arabidopsis root mycobiome.</title>
        <authorList>
            <person name="Mesny F."/>
            <person name="Miyauchi S."/>
            <person name="Thiergart T."/>
            <person name="Pickel B."/>
            <person name="Atanasova L."/>
            <person name="Karlsson M."/>
            <person name="Huettel B."/>
            <person name="Barry K.W."/>
            <person name="Haridas S."/>
            <person name="Chen C."/>
            <person name="Bauer D."/>
            <person name="Andreopoulos W."/>
            <person name="Pangilinan J."/>
            <person name="LaButti K."/>
            <person name="Riley R."/>
            <person name="Lipzen A."/>
            <person name="Clum A."/>
            <person name="Drula E."/>
            <person name="Henrissat B."/>
            <person name="Kohler A."/>
            <person name="Grigoriev I.V."/>
            <person name="Martin F.M."/>
            <person name="Hacquard S."/>
        </authorList>
    </citation>
    <scope>NUCLEOTIDE SEQUENCE [LARGE SCALE GENOMIC DNA]</scope>
    <source>
        <strain evidence="1 2">MPI-SDFR-AT-0079</strain>
    </source>
</reference>
<evidence type="ECO:0000313" key="2">
    <source>
        <dbReference type="Proteomes" id="UP000724584"/>
    </source>
</evidence>
<name>A0ACB7NY58_9PEZI</name>
<organism evidence="1 2">
    <name type="scientific">Chaetomium tenue</name>
    <dbReference type="NCBI Taxonomy" id="1854479"/>
    <lineage>
        <taxon>Eukaryota</taxon>
        <taxon>Fungi</taxon>
        <taxon>Dikarya</taxon>
        <taxon>Ascomycota</taxon>
        <taxon>Pezizomycotina</taxon>
        <taxon>Sordariomycetes</taxon>
        <taxon>Sordariomycetidae</taxon>
        <taxon>Sordariales</taxon>
        <taxon>Chaetomiaceae</taxon>
        <taxon>Chaetomium</taxon>
    </lineage>
</organism>
<dbReference type="Proteomes" id="UP000724584">
    <property type="component" value="Unassembled WGS sequence"/>
</dbReference>
<comment type="caution">
    <text evidence="1">The sequence shown here is derived from an EMBL/GenBank/DDBJ whole genome shotgun (WGS) entry which is preliminary data.</text>
</comment>
<gene>
    <name evidence="1" type="ORF">F5144DRAFT_655860</name>
</gene>
<protein>
    <submittedName>
        <fullName evidence="1">Uncharacterized protein</fullName>
    </submittedName>
</protein>
<proteinExistence type="predicted"/>
<sequence>MTSSAVDFVSLEAKGKAVYSEMMAGARENLYTAPPEISKPPWSYNTDLYDADPVPLGANQQQFLEEAGLPLEGYHGVYVFNVSFEGDRVGPYLNYVHRGGSAVLCWVNLAKDDAMGENRLHWSDIMAASCFRTMAAMNAGGGHNSAPRCGMTALLAIVRFNVVNRVTTAVVVKVHSQRPRATPGPLTLRPGEADFFALLGTENGKGVARMLGAYPRMFDQKIIASTRIDPIDPPSICWVLEKLEEEPAVPAEAVSPRPMSHKEARKAKKRQERQERTL</sequence>
<evidence type="ECO:0000313" key="1">
    <source>
        <dbReference type="EMBL" id="KAH6622543.1"/>
    </source>
</evidence>